<dbReference type="Gene3D" id="2.30.40.10">
    <property type="entry name" value="Urease, subunit C, domain 1"/>
    <property type="match status" value="1"/>
</dbReference>
<evidence type="ECO:0000313" key="5">
    <source>
        <dbReference type="EMBL" id="CAF3566863.1"/>
    </source>
</evidence>
<name>A0A818L2F0_9BILA</name>
<dbReference type="PANTHER" id="PTHR11647:SF1">
    <property type="entry name" value="COLLAPSIN RESPONSE MEDIATOR PROTEIN"/>
    <property type="match status" value="1"/>
</dbReference>
<evidence type="ECO:0000313" key="4">
    <source>
        <dbReference type="EMBL" id="CAF3565994.1"/>
    </source>
</evidence>
<dbReference type="SUPFAM" id="SSF51338">
    <property type="entry name" value="Composite domain of metallo-dependent hydrolases"/>
    <property type="match status" value="1"/>
</dbReference>
<dbReference type="PANTHER" id="PTHR11647">
    <property type="entry name" value="HYDRANTOINASE/DIHYDROPYRIMIDINASE FAMILY MEMBER"/>
    <property type="match status" value="1"/>
</dbReference>
<evidence type="ECO:0000313" key="6">
    <source>
        <dbReference type="EMBL" id="CAF3786129.1"/>
    </source>
</evidence>
<proteinExistence type="predicted"/>
<dbReference type="EMBL" id="CAJNOT010000005">
    <property type="protein sequence ID" value="CAF0760981.1"/>
    <property type="molecule type" value="Genomic_DNA"/>
</dbReference>
<organism evidence="4 7">
    <name type="scientific">Rotaria sordida</name>
    <dbReference type="NCBI Taxonomy" id="392033"/>
    <lineage>
        <taxon>Eukaryota</taxon>
        <taxon>Metazoa</taxon>
        <taxon>Spiralia</taxon>
        <taxon>Gnathifera</taxon>
        <taxon>Rotifera</taxon>
        <taxon>Eurotatoria</taxon>
        <taxon>Bdelloidea</taxon>
        <taxon>Philodinida</taxon>
        <taxon>Philodinidae</taxon>
        <taxon>Rotaria</taxon>
    </lineage>
</organism>
<dbReference type="InterPro" id="IPR011059">
    <property type="entry name" value="Metal-dep_hydrolase_composite"/>
</dbReference>
<dbReference type="Proteomes" id="UP000663874">
    <property type="component" value="Unassembled WGS sequence"/>
</dbReference>
<dbReference type="Proteomes" id="UP000663823">
    <property type="component" value="Unassembled WGS sequence"/>
</dbReference>
<dbReference type="EMBL" id="CAJNOO010000152">
    <property type="protein sequence ID" value="CAF0830544.1"/>
    <property type="molecule type" value="Genomic_DNA"/>
</dbReference>
<dbReference type="EMBL" id="CAJNOU010000166">
    <property type="protein sequence ID" value="CAF0896796.1"/>
    <property type="molecule type" value="Genomic_DNA"/>
</dbReference>
<dbReference type="Proteomes" id="UP000663864">
    <property type="component" value="Unassembled WGS sequence"/>
</dbReference>
<dbReference type="GO" id="GO:0005829">
    <property type="term" value="C:cytosol"/>
    <property type="evidence" value="ECO:0007669"/>
    <property type="project" value="TreeGrafter"/>
</dbReference>
<dbReference type="InterPro" id="IPR050378">
    <property type="entry name" value="Metallo-dep_Hydrolases_sf"/>
</dbReference>
<dbReference type="Proteomes" id="UP000663836">
    <property type="component" value="Unassembled WGS sequence"/>
</dbReference>
<dbReference type="GO" id="GO:0006208">
    <property type="term" value="P:pyrimidine nucleobase catabolic process"/>
    <property type="evidence" value="ECO:0007669"/>
    <property type="project" value="TreeGrafter"/>
</dbReference>
<reference evidence="4" key="1">
    <citation type="submission" date="2021-02" db="EMBL/GenBank/DDBJ databases">
        <authorList>
            <person name="Nowell W R."/>
        </authorList>
    </citation>
    <scope>NUCLEOTIDE SEQUENCE</scope>
</reference>
<dbReference type="AlphaFoldDB" id="A0A818L2F0"/>
<dbReference type="Proteomes" id="UP000663882">
    <property type="component" value="Unassembled WGS sequence"/>
</dbReference>
<sequence>MSSSLSDVEEQTNSSNACFHFIPSKHDHEQLQCNSNPESSFYCIKNVQQSSCLSSTASVLRPGSVNSVFTVIPSTSQDTNSNSKALQHRLLIKGGRVINDDGTMFADVFIEEGIIKQIGLNLIVPTGTKTIDATGKFVMPGGIDTQTHLELEFMGTRTVDDFYTGTKAAIAGGTTTIRMYKRRKRKA</sequence>
<gene>
    <name evidence="6" type="ORF">FNK824_LOCUS14170</name>
    <name evidence="4" type="ORF">JBS370_LOCUS2077</name>
    <name evidence="5" type="ORF">OTI717_LOCUS5098</name>
    <name evidence="2" type="ORF">RFH988_LOCUS5414</name>
    <name evidence="3" type="ORF">SEV965_LOCUS5423</name>
    <name evidence="1" type="ORF">ZHD862_LOCUS327</name>
</gene>
<dbReference type="Proteomes" id="UP000663889">
    <property type="component" value="Unassembled WGS sequence"/>
</dbReference>
<dbReference type="EMBL" id="CAJOBE010001929">
    <property type="protein sequence ID" value="CAF3786129.1"/>
    <property type="molecule type" value="Genomic_DNA"/>
</dbReference>
<dbReference type="Gene3D" id="3.20.20.140">
    <property type="entry name" value="Metal-dependent hydrolases"/>
    <property type="match status" value="1"/>
</dbReference>
<dbReference type="EMBL" id="CAJOBD010000077">
    <property type="protein sequence ID" value="CAF3565994.1"/>
    <property type="molecule type" value="Genomic_DNA"/>
</dbReference>
<dbReference type="GO" id="GO:0004157">
    <property type="term" value="F:dihydropyrimidinase activity"/>
    <property type="evidence" value="ECO:0007669"/>
    <property type="project" value="TreeGrafter"/>
</dbReference>
<protein>
    <submittedName>
        <fullName evidence="4">Uncharacterized protein</fullName>
    </submittedName>
</protein>
<accession>A0A818L2F0</accession>
<evidence type="ECO:0000313" key="7">
    <source>
        <dbReference type="Proteomes" id="UP000663836"/>
    </source>
</evidence>
<dbReference type="EMBL" id="CAJOAX010000324">
    <property type="protein sequence ID" value="CAF3566863.1"/>
    <property type="molecule type" value="Genomic_DNA"/>
</dbReference>
<evidence type="ECO:0000313" key="3">
    <source>
        <dbReference type="EMBL" id="CAF0896796.1"/>
    </source>
</evidence>
<comment type="caution">
    <text evidence="4">The sequence shown here is derived from an EMBL/GenBank/DDBJ whole genome shotgun (WGS) entry which is preliminary data.</text>
</comment>
<evidence type="ECO:0000313" key="2">
    <source>
        <dbReference type="EMBL" id="CAF0830544.1"/>
    </source>
</evidence>
<evidence type="ECO:0000313" key="1">
    <source>
        <dbReference type="EMBL" id="CAF0760981.1"/>
    </source>
</evidence>
<dbReference type="OrthoDB" id="10258955at2759"/>